<accession>A0A1R4JYT5</accession>
<evidence type="ECO:0000256" key="3">
    <source>
        <dbReference type="ARBA" id="ARBA00022741"/>
    </source>
</evidence>
<name>A0A1R4JYT5_9ACTN</name>
<dbReference type="NCBIfam" id="TIGR02868">
    <property type="entry name" value="CydC"/>
    <property type="match status" value="1"/>
</dbReference>
<evidence type="ECO:0000256" key="7">
    <source>
        <dbReference type="SAM" id="Phobius"/>
    </source>
</evidence>
<dbReference type="GO" id="GO:0045454">
    <property type="term" value="P:cell redox homeostasis"/>
    <property type="evidence" value="ECO:0007669"/>
    <property type="project" value="InterPro"/>
</dbReference>
<evidence type="ECO:0000259" key="9">
    <source>
        <dbReference type="PROSITE" id="PS50929"/>
    </source>
</evidence>
<dbReference type="InterPro" id="IPR014223">
    <property type="entry name" value="ABC_CydC/D"/>
</dbReference>
<dbReference type="SMART" id="SM00382">
    <property type="entry name" value="AAA"/>
    <property type="match status" value="1"/>
</dbReference>
<dbReference type="GO" id="GO:0005524">
    <property type="term" value="F:ATP binding"/>
    <property type="evidence" value="ECO:0007669"/>
    <property type="project" value="UniProtKB-KW"/>
</dbReference>
<dbReference type="InterPro" id="IPR036640">
    <property type="entry name" value="ABC1_TM_sf"/>
</dbReference>
<comment type="subcellular location">
    <subcellularLocation>
        <location evidence="1">Cell membrane</location>
        <topology evidence="1">Multi-pass membrane protein</topology>
    </subcellularLocation>
</comment>
<dbReference type="GO" id="GO:0034775">
    <property type="term" value="P:glutathione transmembrane transport"/>
    <property type="evidence" value="ECO:0007669"/>
    <property type="project" value="InterPro"/>
</dbReference>
<evidence type="ECO:0000256" key="2">
    <source>
        <dbReference type="ARBA" id="ARBA00022692"/>
    </source>
</evidence>
<dbReference type="Proteomes" id="UP000188342">
    <property type="component" value="Unassembled WGS sequence"/>
</dbReference>
<evidence type="ECO:0000259" key="8">
    <source>
        <dbReference type="PROSITE" id="PS50893"/>
    </source>
</evidence>
<evidence type="ECO:0000313" key="11">
    <source>
        <dbReference type="Proteomes" id="UP000188342"/>
    </source>
</evidence>
<organism evidence="10 11">
    <name type="scientific">Luteococcus japonicus LSP_Lj1</name>
    <dbReference type="NCBI Taxonomy" id="1255658"/>
    <lineage>
        <taxon>Bacteria</taxon>
        <taxon>Bacillati</taxon>
        <taxon>Actinomycetota</taxon>
        <taxon>Actinomycetes</taxon>
        <taxon>Propionibacteriales</taxon>
        <taxon>Propionibacteriaceae</taxon>
        <taxon>Luteococcus</taxon>
    </lineage>
</organism>
<dbReference type="InterPro" id="IPR011527">
    <property type="entry name" value="ABC1_TM_dom"/>
</dbReference>
<keyword evidence="6 7" id="KW-0472">Membrane</keyword>
<dbReference type="GO" id="GO:0016887">
    <property type="term" value="F:ATP hydrolysis activity"/>
    <property type="evidence" value="ECO:0007669"/>
    <property type="project" value="InterPro"/>
</dbReference>
<dbReference type="GO" id="GO:0005886">
    <property type="term" value="C:plasma membrane"/>
    <property type="evidence" value="ECO:0007669"/>
    <property type="project" value="UniProtKB-SubCell"/>
</dbReference>
<dbReference type="Gene3D" id="3.40.50.300">
    <property type="entry name" value="P-loop containing nucleotide triphosphate hydrolases"/>
    <property type="match status" value="1"/>
</dbReference>
<evidence type="ECO:0000313" key="10">
    <source>
        <dbReference type="EMBL" id="SJN37054.1"/>
    </source>
</evidence>
<dbReference type="STRING" id="1255658.FM114_10270"/>
<dbReference type="AlphaFoldDB" id="A0A1R4JYT5"/>
<evidence type="ECO:0000256" key="4">
    <source>
        <dbReference type="ARBA" id="ARBA00022840"/>
    </source>
</evidence>
<feature type="domain" description="ABC transmembrane type-1" evidence="9">
    <location>
        <begin position="15"/>
        <end position="295"/>
    </location>
</feature>
<feature type="transmembrane region" description="Helical" evidence="7">
    <location>
        <begin position="48"/>
        <end position="68"/>
    </location>
</feature>
<keyword evidence="11" id="KW-1185">Reference proteome</keyword>
<protein>
    <submittedName>
        <fullName evidence="10">Transport ATP-binding protein CydC</fullName>
    </submittedName>
</protein>
<dbReference type="SUPFAM" id="SSF90123">
    <property type="entry name" value="ABC transporter transmembrane region"/>
    <property type="match status" value="1"/>
</dbReference>
<feature type="domain" description="ABC transporter" evidence="8">
    <location>
        <begin position="328"/>
        <end position="532"/>
    </location>
</feature>
<dbReference type="Pfam" id="PF00005">
    <property type="entry name" value="ABC_tran"/>
    <property type="match status" value="1"/>
</dbReference>
<feature type="transmembrane region" description="Helical" evidence="7">
    <location>
        <begin position="235"/>
        <end position="256"/>
    </location>
</feature>
<keyword evidence="2 7" id="KW-0812">Transmembrane</keyword>
<keyword evidence="3" id="KW-0547">Nucleotide-binding</keyword>
<dbReference type="InterPro" id="IPR027417">
    <property type="entry name" value="P-loop_NTPase"/>
</dbReference>
<evidence type="ECO:0000256" key="5">
    <source>
        <dbReference type="ARBA" id="ARBA00022989"/>
    </source>
</evidence>
<dbReference type="PROSITE" id="PS50893">
    <property type="entry name" value="ABC_TRANSPORTER_2"/>
    <property type="match status" value="1"/>
</dbReference>
<dbReference type="PANTHER" id="PTHR24221">
    <property type="entry name" value="ATP-BINDING CASSETTE SUB-FAMILY B"/>
    <property type="match status" value="1"/>
</dbReference>
<feature type="transmembrane region" description="Helical" evidence="7">
    <location>
        <begin position="126"/>
        <end position="146"/>
    </location>
</feature>
<evidence type="ECO:0000256" key="1">
    <source>
        <dbReference type="ARBA" id="ARBA00004651"/>
    </source>
</evidence>
<gene>
    <name evidence="10" type="ORF">FM114_10270</name>
</gene>
<dbReference type="PROSITE" id="PS50929">
    <property type="entry name" value="ABC_TM1F"/>
    <property type="match status" value="1"/>
</dbReference>
<dbReference type="InterPro" id="IPR003593">
    <property type="entry name" value="AAA+_ATPase"/>
</dbReference>
<dbReference type="EMBL" id="FUKQ01000038">
    <property type="protein sequence ID" value="SJN37054.1"/>
    <property type="molecule type" value="Genomic_DNA"/>
</dbReference>
<feature type="transmembrane region" description="Helical" evidence="7">
    <location>
        <begin position="152"/>
        <end position="170"/>
    </location>
</feature>
<evidence type="ECO:0000256" key="6">
    <source>
        <dbReference type="ARBA" id="ARBA00023136"/>
    </source>
</evidence>
<dbReference type="Pfam" id="PF00664">
    <property type="entry name" value="ABC_membrane"/>
    <property type="match status" value="1"/>
</dbReference>
<dbReference type="Gene3D" id="1.20.1560.10">
    <property type="entry name" value="ABC transporter type 1, transmembrane domain"/>
    <property type="match status" value="1"/>
</dbReference>
<dbReference type="InterPro" id="IPR039421">
    <property type="entry name" value="Type_1_exporter"/>
</dbReference>
<sequence>MRTLDVVPRGRRRLALSVLLASLASGASVALMAVSAWLLSRAAEHPPVLYLEAAAVGVRFFGILRGVARYAERLVGHDLALRMQGALRLHAYDRLSRTTLLGSRQGDLLTRLVADVEAVQDVVVRVLVPLCSASIVMLGTSIALAFFSPGSAAVLLASALAAGILLPWLAQRLSRTADARAVAARAELAVAMHELARNAPDLVAYGRGRARLDRQAALQDRLETADRRAAWTRGLATAGQVLAAGIAVIAALWVGGRAVAGGVLLGRNLAVLVLTPLALHEVLATFTQAAQTWTRARTSLVRVQSLLDAPSVGRGDRPPAEACDEPGLELCGVTIGWPGGHALAEDLNLVVRRGDRVAITGPSGVGKTTLAATVMGLIPPLSGRVITRGQVGFLAQDAHIFATSVAENVRIGNRDADEARVAAALAAAGLDLPADRIVGEQGATLSGGEVRRLALARLLAGDPGTPQTAQVFVLDEPTEHLDAETAETLMEDLWRVCGDSPVIVVTHDPEVVAQCSRVVQMAPSRAGSTARR</sequence>
<dbReference type="PANTHER" id="PTHR24221:SF654">
    <property type="entry name" value="ATP-BINDING CASSETTE SUB-FAMILY B MEMBER 6"/>
    <property type="match status" value="1"/>
</dbReference>
<dbReference type="GO" id="GO:0140359">
    <property type="term" value="F:ABC-type transporter activity"/>
    <property type="evidence" value="ECO:0007669"/>
    <property type="project" value="InterPro"/>
</dbReference>
<dbReference type="InterPro" id="IPR003439">
    <property type="entry name" value="ABC_transporter-like_ATP-bd"/>
</dbReference>
<dbReference type="OrthoDB" id="3237158at2"/>
<proteinExistence type="predicted"/>
<keyword evidence="4 10" id="KW-0067">ATP-binding</keyword>
<keyword evidence="5 7" id="KW-1133">Transmembrane helix</keyword>
<dbReference type="SUPFAM" id="SSF52540">
    <property type="entry name" value="P-loop containing nucleoside triphosphate hydrolases"/>
    <property type="match status" value="1"/>
</dbReference>
<dbReference type="RefSeq" id="WP_094765061.1">
    <property type="nucleotide sequence ID" value="NZ_FUKQ01000038.1"/>
</dbReference>
<reference evidence="10 11" key="1">
    <citation type="submission" date="2017-02" db="EMBL/GenBank/DDBJ databases">
        <authorList>
            <person name="Peterson S.W."/>
        </authorList>
    </citation>
    <scope>NUCLEOTIDE SEQUENCE [LARGE SCALE GENOMIC DNA]</scope>
    <source>
        <strain evidence="10 11">LSP_Lj1</strain>
    </source>
</reference>